<dbReference type="PANTHER" id="PTHR10334">
    <property type="entry name" value="CYSTEINE-RICH SECRETORY PROTEIN-RELATED"/>
    <property type="match status" value="1"/>
</dbReference>
<proteinExistence type="inferred from homology"/>
<dbReference type="PRINTS" id="PR00837">
    <property type="entry name" value="V5TPXLIKE"/>
</dbReference>
<gene>
    <name evidence="6" type="ORF">RJ641_019132</name>
</gene>
<comment type="caution">
    <text evidence="6">The sequence shown here is derived from an EMBL/GenBank/DDBJ whole genome shotgun (WGS) entry which is preliminary data.</text>
</comment>
<keyword evidence="7" id="KW-1185">Reference proteome</keyword>
<dbReference type="InterPro" id="IPR014044">
    <property type="entry name" value="CAP_dom"/>
</dbReference>
<sequence length="323" mass="36216">MPSNSLSTPKNSSLLNNKRMRFFSITSLAILVFITLILHAPNSFAQNSPQDYVGAHNAARARVGVRPVTWNETVAAYARRYANTRIDNCELEHSMGPYGENIAEGYQVFSGKDAVNFWVSERPNYDHKSNSCVGDECLHYTQVVWRDSVHVGCARVMCKNGWLFITCNYDPPEVVLASHFPHPSLGDVVLLFTNVKTSNLRLGASVLSDFHKVYGLTVNLDKSIALTAKNVTTSIQGHVKRQNFYCFVEKLKNRLTAWKGRHLNKAGRINKDHQRGMNLGSEMSLCDMVDVLNFVDVDMKILRVPIADDVIGIDTSSSVRNDY</sequence>
<organism evidence="6 7">
    <name type="scientific">Dillenia turbinata</name>
    <dbReference type="NCBI Taxonomy" id="194707"/>
    <lineage>
        <taxon>Eukaryota</taxon>
        <taxon>Viridiplantae</taxon>
        <taxon>Streptophyta</taxon>
        <taxon>Embryophyta</taxon>
        <taxon>Tracheophyta</taxon>
        <taxon>Spermatophyta</taxon>
        <taxon>Magnoliopsida</taxon>
        <taxon>eudicotyledons</taxon>
        <taxon>Gunneridae</taxon>
        <taxon>Pentapetalae</taxon>
        <taxon>Dilleniales</taxon>
        <taxon>Dilleniaceae</taxon>
        <taxon>Dillenia</taxon>
    </lineage>
</organism>
<evidence type="ECO:0000313" key="7">
    <source>
        <dbReference type="Proteomes" id="UP001370490"/>
    </source>
</evidence>
<feature type="domain" description="SCP" evidence="5">
    <location>
        <begin position="47"/>
        <end position="177"/>
    </location>
</feature>
<evidence type="ECO:0000256" key="4">
    <source>
        <dbReference type="ARBA" id="ARBA00023157"/>
    </source>
</evidence>
<evidence type="ECO:0000259" key="5">
    <source>
        <dbReference type="SMART" id="SM00198"/>
    </source>
</evidence>
<protein>
    <submittedName>
        <fullName evidence="6">CAP domain</fullName>
    </submittedName>
</protein>
<dbReference type="InterPro" id="IPR035940">
    <property type="entry name" value="CAP_sf"/>
</dbReference>
<reference evidence="6 7" key="1">
    <citation type="submission" date="2023-12" db="EMBL/GenBank/DDBJ databases">
        <title>A high-quality genome assembly for Dillenia turbinata (Dilleniales).</title>
        <authorList>
            <person name="Chanderbali A."/>
        </authorList>
    </citation>
    <scope>NUCLEOTIDE SEQUENCE [LARGE SCALE GENOMIC DNA]</scope>
    <source>
        <strain evidence="6">LSX21</strain>
        <tissue evidence="6">Leaf</tissue>
    </source>
</reference>
<accession>A0AAN8URQ1</accession>
<dbReference type="EMBL" id="JBAMMX010000024">
    <property type="protein sequence ID" value="KAK6916271.1"/>
    <property type="molecule type" value="Genomic_DNA"/>
</dbReference>
<evidence type="ECO:0000256" key="1">
    <source>
        <dbReference type="ARBA" id="ARBA00009923"/>
    </source>
</evidence>
<name>A0AAN8URQ1_9MAGN</name>
<keyword evidence="3" id="KW-0611">Plant defense</keyword>
<keyword evidence="2" id="KW-0732">Signal</keyword>
<evidence type="ECO:0000313" key="6">
    <source>
        <dbReference type="EMBL" id="KAK6916271.1"/>
    </source>
</evidence>
<dbReference type="SMART" id="SM00198">
    <property type="entry name" value="SCP"/>
    <property type="match status" value="1"/>
</dbReference>
<dbReference type="CDD" id="cd05381">
    <property type="entry name" value="CAP_PR-1"/>
    <property type="match status" value="1"/>
</dbReference>
<dbReference type="GO" id="GO:0098542">
    <property type="term" value="P:defense response to other organism"/>
    <property type="evidence" value="ECO:0007669"/>
    <property type="project" value="UniProtKB-ARBA"/>
</dbReference>
<dbReference type="Proteomes" id="UP001370490">
    <property type="component" value="Unassembled WGS sequence"/>
</dbReference>
<dbReference type="Pfam" id="PF00188">
    <property type="entry name" value="CAP"/>
    <property type="match status" value="1"/>
</dbReference>
<evidence type="ECO:0000256" key="3">
    <source>
        <dbReference type="ARBA" id="ARBA00022821"/>
    </source>
</evidence>
<dbReference type="Gene3D" id="3.40.33.10">
    <property type="entry name" value="CAP"/>
    <property type="match status" value="1"/>
</dbReference>
<keyword evidence="4" id="KW-1015">Disulfide bond</keyword>
<comment type="similarity">
    <text evidence="1">Belongs to the CRISP family.</text>
</comment>
<dbReference type="SUPFAM" id="SSF55797">
    <property type="entry name" value="PR-1-like"/>
    <property type="match status" value="1"/>
</dbReference>
<evidence type="ECO:0000256" key="2">
    <source>
        <dbReference type="ARBA" id="ARBA00022729"/>
    </source>
</evidence>
<dbReference type="FunFam" id="3.40.33.10:FF:000006">
    <property type="entry name" value="Putative pathogenesis-related protein 1"/>
    <property type="match status" value="1"/>
</dbReference>
<dbReference type="InterPro" id="IPR001283">
    <property type="entry name" value="CRISP-related"/>
</dbReference>
<dbReference type="AlphaFoldDB" id="A0AAN8URQ1"/>